<feature type="coiled-coil region" evidence="1">
    <location>
        <begin position="21"/>
        <end position="58"/>
    </location>
</feature>
<dbReference type="EMBL" id="MK570053">
    <property type="protein sequence ID" value="QDI73930.1"/>
    <property type="molecule type" value="Genomic_DNA"/>
</dbReference>
<keyword evidence="3" id="KW-1185">Reference proteome</keyword>
<evidence type="ECO:0000256" key="1">
    <source>
        <dbReference type="SAM" id="Coils"/>
    </source>
</evidence>
<sequence>MITEFIIKLKIKRKLKELRRLEKIRNLKEDLQILNQDIKTTEKEISELNKVLKEDDKESKGKFEILDESIFNRCTKCHSIYLKSEKHNCF</sequence>
<dbReference type="KEGG" id="vg:55015678"/>
<evidence type="ECO:0000313" key="3">
    <source>
        <dbReference type="Proteomes" id="UP000316651"/>
    </source>
</evidence>
<protein>
    <submittedName>
        <fullName evidence="2">Uncharacterized protein</fullName>
    </submittedName>
</protein>
<dbReference type="RefSeq" id="YP_009824151.1">
    <property type="nucleotide sequence ID" value="NC_048199.1"/>
</dbReference>
<name>A0A514K2S3_9VIRU</name>
<organism evidence="2 3">
    <name type="scientific">Nitrosopumilus spindle-shaped virus</name>
    <dbReference type="NCBI Taxonomy" id="2508184"/>
    <lineage>
        <taxon>Viruses</taxon>
        <taxon>Viruses incertae sedis</taxon>
        <taxon>Thaspiviridae</taxon>
        <taxon>Nitmarvirus</taxon>
        <taxon>Nitmarvirus maris</taxon>
        <taxon>Nitmarvirus NSV1</taxon>
    </lineage>
</organism>
<keyword evidence="1" id="KW-0175">Coiled coil</keyword>
<proteinExistence type="predicted"/>
<accession>A0A514K2S3</accession>
<dbReference type="Proteomes" id="UP000316651">
    <property type="component" value="Segment"/>
</dbReference>
<evidence type="ECO:0000313" key="2">
    <source>
        <dbReference type="EMBL" id="QDI73930.1"/>
    </source>
</evidence>
<reference evidence="2 3" key="1">
    <citation type="submission" date="2019-02" db="EMBL/GenBank/DDBJ databases">
        <title>Spindle-shaped viruses infect a marine ammonia-oxidizing thaumarchaeon.</title>
        <authorList>
            <person name="Kim J.-G."/>
            <person name="Kim S.-J."/>
            <person name="Rhee S.-K."/>
        </authorList>
    </citation>
    <scope>NUCLEOTIDE SEQUENCE [LARGE SCALE GENOMIC DNA]</scope>
    <source>
        <strain evidence="2">NSV1</strain>
    </source>
</reference>
<dbReference type="GeneID" id="55015678"/>